<dbReference type="GO" id="GO:0006044">
    <property type="term" value="P:N-acetylglucosamine metabolic process"/>
    <property type="evidence" value="ECO:0007669"/>
    <property type="project" value="TreeGrafter"/>
</dbReference>
<dbReference type="InterPro" id="IPR000863">
    <property type="entry name" value="Sulfotransferase_dom"/>
</dbReference>
<dbReference type="OMA" id="CDYADML"/>
<dbReference type="InterPro" id="IPR027417">
    <property type="entry name" value="P-loop_NTPase"/>
</dbReference>
<dbReference type="Pfam" id="PF00685">
    <property type="entry name" value="Sulfotransfer_1"/>
    <property type="match status" value="1"/>
</dbReference>
<name>A0A0M4EH57_DROBS</name>
<dbReference type="GO" id="GO:0001517">
    <property type="term" value="F:N-acetylglucosamine 6-O-sulfotransferase activity"/>
    <property type="evidence" value="ECO:0007669"/>
    <property type="project" value="TreeGrafter"/>
</dbReference>
<gene>
    <name evidence="2" type="ORF">Dbus_chr2Lg2290</name>
</gene>
<sequence length="607" mass="69989">MVRSIVTRQTAHLGDLRNYTLETGGNPKRSLLVMYRGSGALSLLDALTRQAGGYHHFAPLVAYKDRLTEKQDIDLGLEHLVSLFNCDYSHARDMLYYAKRTPLYKHFYGVQWEICQAYSNEVCWNPDTMSKICKLFPFINMSVYNLRLQFIAALLKRKDLNVNIVLLIRDPRDIINSRANRVWCSRNVNCTQPHHLCENMVMDHMYAMHLQNEFPQRFSGGSNSGSSAGGVASNLLANNLARNGGYYERQPSQTQATIYNLTATIGDVLAAQRARIFTEMENFEYPRGGAEKLNDLTPDTGGTPVRSIVVTSWRSGSTFLGDILNAMPGNFYHYEPLLDFGIKQIRDNDDQRQAIQNLKNLLNCDYGDMTDYLEYGKTHTYLFEHNVRLWDVCRDYPRFCWRPAFLTPFCRLFPIQSMKTVRLRLAQAEELLQDQSLSNLRIVLLVRDPRGTMQSRRHRVWCGGNEDCENPSLVCQDLVDDYNTAEKLLKLYPTRFRTLRYEDLSLNPYDMTQEILQFYGLPFDSAVEEFLDSHTKVNMGGVSSTYRDSRSAPFHWKQDLKPEEIKQIQDVCVEAMDLWGYRRMGNLSSFANLQQNFDPIVLPPPFT</sequence>
<evidence type="ECO:0000313" key="2">
    <source>
        <dbReference type="EMBL" id="ALC40205.1"/>
    </source>
</evidence>
<evidence type="ECO:0000313" key="3">
    <source>
        <dbReference type="Proteomes" id="UP000494163"/>
    </source>
</evidence>
<evidence type="ECO:0000259" key="1">
    <source>
        <dbReference type="Pfam" id="PF00685"/>
    </source>
</evidence>
<dbReference type="PANTHER" id="PTHR10704:SF44">
    <property type="entry name" value="LD35051P-RELATED"/>
    <property type="match status" value="1"/>
</dbReference>
<protein>
    <submittedName>
        <fullName evidence="2">CG9550</fullName>
    </submittedName>
</protein>
<dbReference type="InterPro" id="IPR051135">
    <property type="entry name" value="Gal/GlcNAc/GalNAc_ST"/>
</dbReference>
<dbReference type="GO" id="GO:0006790">
    <property type="term" value="P:sulfur compound metabolic process"/>
    <property type="evidence" value="ECO:0007669"/>
    <property type="project" value="TreeGrafter"/>
</dbReference>
<dbReference type="Gene3D" id="3.40.50.300">
    <property type="entry name" value="P-loop containing nucleotide triphosphate hydrolases"/>
    <property type="match status" value="1"/>
</dbReference>
<keyword evidence="3" id="KW-1185">Reference proteome</keyword>
<dbReference type="AlphaFoldDB" id="A0A0M4EH57"/>
<reference evidence="2 3" key="1">
    <citation type="submission" date="2015-08" db="EMBL/GenBank/DDBJ databases">
        <title>Ancestral chromatin configuration constrains chromatin evolution on differentiating sex chromosomes in Drosophila.</title>
        <authorList>
            <person name="Zhou Q."/>
            <person name="Bachtrog D."/>
        </authorList>
    </citation>
    <scope>NUCLEOTIDE SEQUENCE [LARGE SCALE GENOMIC DNA]</scope>
    <source>
        <tissue evidence="2">Whole larvae</tissue>
    </source>
</reference>
<dbReference type="EMBL" id="CP012523">
    <property type="protein sequence ID" value="ALC40205.1"/>
    <property type="molecule type" value="Genomic_DNA"/>
</dbReference>
<dbReference type="OrthoDB" id="6138663at2759"/>
<dbReference type="Proteomes" id="UP000494163">
    <property type="component" value="Chromosome 2L"/>
</dbReference>
<proteinExistence type="predicted"/>
<organism evidence="2 3">
    <name type="scientific">Drosophila busckii</name>
    <name type="common">Fruit fly</name>
    <dbReference type="NCBI Taxonomy" id="30019"/>
    <lineage>
        <taxon>Eukaryota</taxon>
        <taxon>Metazoa</taxon>
        <taxon>Ecdysozoa</taxon>
        <taxon>Arthropoda</taxon>
        <taxon>Hexapoda</taxon>
        <taxon>Insecta</taxon>
        <taxon>Pterygota</taxon>
        <taxon>Neoptera</taxon>
        <taxon>Endopterygota</taxon>
        <taxon>Diptera</taxon>
        <taxon>Brachycera</taxon>
        <taxon>Muscomorpha</taxon>
        <taxon>Ephydroidea</taxon>
        <taxon>Drosophilidae</taxon>
        <taxon>Drosophila</taxon>
    </lineage>
</organism>
<dbReference type="SUPFAM" id="SSF52540">
    <property type="entry name" value="P-loop containing nucleoside triphosphate hydrolases"/>
    <property type="match status" value="1"/>
</dbReference>
<dbReference type="FunFam" id="3.40.50.300:FF:001931">
    <property type="entry name" value="Blast:Carbohydrate sulfotransferase 4"/>
    <property type="match status" value="1"/>
</dbReference>
<dbReference type="PANTHER" id="PTHR10704">
    <property type="entry name" value="CARBOHYDRATE SULFOTRANSFERASE"/>
    <property type="match status" value="1"/>
</dbReference>
<accession>A0A0M4EH57</accession>
<dbReference type="STRING" id="30019.A0A0M4EH57"/>
<feature type="domain" description="Sulfotransferase" evidence="1">
    <location>
        <begin position="307"/>
        <end position="580"/>
    </location>
</feature>